<comment type="function">
    <text evidence="8 11">Promotes RNA polymerase assembly. Latches the N- and C-terminal regions of the beta' subunit thereby facilitating its interaction with the beta and alpha subunits.</text>
</comment>
<dbReference type="InterPro" id="IPR003716">
    <property type="entry name" value="DNA-dir_RNA_pol_omega"/>
</dbReference>
<dbReference type="PANTHER" id="PTHR34476:SF1">
    <property type="entry name" value="DNA-DIRECTED RNA POLYMERASE SUBUNIT OMEGA"/>
    <property type="match status" value="1"/>
</dbReference>
<evidence type="ECO:0000313" key="14">
    <source>
        <dbReference type="Proteomes" id="UP001596310"/>
    </source>
</evidence>
<evidence type="ECO:0000256" key="8">
    <source>
        <dbReference type="ARBA" id="ARBA00024694"/>
    </source>
</evidence>
<feature type="region of interest" description="Disordered" evidence="12">
    <location>
        <begin position="68"/>
        <end position="99"/>
    </location>
</feature>
<dbReference type="InterPro" id="IPR036161">
    <property type="entry name" value="RPB6/omega-like_sf"/>
</dbReference>
<sequence length="99" mass="10796">MISYPPIDKLLEKVDSRYSLAILAAKRAHQLEAGDFEMLDHYKSDKTVGLALEEIAAGKIAIDPHSDLKEADAEAVDAEEQREDLEKPNDSASGTDAAK</sequence>
<comment type="catalytic activity">
    <reaction evidence="10 11">
        <text>RNA(n) + a ribonucleoside 5'-triphosphate = RNA(n+1) + diphosphate</text>
        <dbReference type="Rhea" id="RHEA:21248"/>
        <dbReference type="Rhea" id="RHEA-COMP:14527"/>
        <dbReference type="Rhea" id="RHEA-COMP:17342"/>
        <dbReference type="ChEBI" id="CHEBI:33019"/>
        <dbReference type="ChEBI" id="CHEBI:61557"/>
        <dbReference type="ChEBI" id="CHEBI:140395"/>
        <dbReference type="EC" id="2.7.7.6"/>
    </reaction>
</comment>
<dbReference type="InterPro" id="IPR006110">
    <property type="entry name" value="Pol_omega/Rpo6/RPB6"/>
</dbReference>
<dbReference type="SUPFAM" id="SSF63562">
    <property type="entry name" value="RPB6/omega subunit-like"/>
    <property type="match status" value="1"/>
</dbReference>
<dbReference type="Proteomes" id="UP001596310">
    <property type="component" value="Unassembled WGS sequence"/>
</dbReference>
<evidence type="ECO:0000256" key="11">
    <source>
        <dbReference type="HAMAP-Rule" id="MF_00366"/>
    </source>
</evidence>
<protein>
    <recommendedName>
        <fullName evidence="3 11">DNA-directed RNA polymerase subunit omega</fullName>
        <shortName evidence="11">RNAP omega subunit</shortName>
        <ecNumber evidence="2 11">2.7.7.6</ecNumber>
    </recommendedName>
    <alternativeName>
        <fullName evidence="11">RNA polymerase omega subunit</fullName>
    </alternativeName>
    <alternativeName>
        <fullName evidence="9 11">Transcriptase subunit omega</fullName>
    </alternativeName>
</protein>
<dbReference type="GO" id="GO:0000428">
    <property type="term" value="C:DNA-directed RNA polymerase complex"/>
    <property type="evidence" value="ECO:0007669"/>
    <property type="project" value="UniProtKB-KW"/>
</dbReference>
<dbReference type="EMBL" id="JBHSSM010000023">
    <property type="protein sequence ID" value="MFC6315988.1"/>
    <property type="molecule type" value="Genomic_DNA"/>
</dbReference>
<comment type="subunit">
    <text evidence="11">The RNAP catalytic core consists of 2 alpha, 1 beta, 1 beta' and 1 omega subunit. When a sigma factor is associated with the core the holoenzyme is formed, which can initiate transcription.</text>
</comment>
<evidence type="ECO:0000313" key="13">
    <source>
        <dbReference type="EMBL" id="MFC6315988.1"/>
    </source>
</evidence>
<keyword evidence="5 11" id="KW-0808">Transferase</keyword>
<dbReference type="EC" id="2.7.7.6" evidence="2 11"/>
<keyword evidence="6 11" id="KW-0548">Nucleotidyltransferase</keyword>
<evidence type="ECO:0000256" key="10">
    <source>
        <dbReference type="ARBA" id="ARBA00048552"/>
    </source>
</evidence>
<keyword evidence="4 11" id="KW-0240">DNA-directed RNA polymerase</keyword>
<evidence type="ECO:0000256" key="12">
    <source>
        <dbReference type="SAM" id="MobiDB-lite"/>
    </source>
</evidence>
<dbReference type="NCBIfam" id="TIGR00690">
    <property type="entry name" value="rpoZ"/>
    <property type="match status" value="1"/>
</dbReference>
<evidence type="ECO:0000256" key="7">
    <source>
        <dbReference type="ARBA" id="ARBA00023163"/>
    </source>
</evidence>
<dbReference type="RefSeq" id="WP_125601568.1">
    <property type="nucleotide sequence ID" value="NZ_JBHSSM010000023.1"/>
</dbReference>
<proteinExistence type="inferred from homology"/>
<evidence type="ECO:0000256" key="1">
    <source>
        <dbReference type="ARBA" id="ARBA00006711"/>
    </source>
</evidence>
<comment type="similarity">
    <text evidence="1 11">Belongs to the RNA polymerase subunit omega family.</text>
</comment>
<evidence type="ECO:0000256" key="6">
    <source>
        <dbReference type="ARBA" id="ARBA00022695"/>
    </source>
</evidence>
<dbReference type="HAMAP" id="MF_00366">
    <property type="entry name" value="RNApol_bact_RpoZ"/>
    <property type="match status" value="1"/>
</dbReference>
<evidence type="ECO:0000256" key="2">
    <source>
        <dbReference type="ARBA" id="ARBA00012418"/>
    </source>
</evidence>
<name>A0ABW1USH5_9LACO</name>
<dbReference type="GO" id="GO:0003899">
    <property type="term" value="F:DNA-directed RNA polymerase activity"/>
    <property type="evidence" value="ECO:0007669"/>
    <property type="project" value="UniProtKB-EC"/>
</dbReference>
<evidence type="ECO:0000256" key="4">
    <source>
        <dbReference type="ARBA" id="ARBA00022478"/>
    </source>
</evidence>
<dbReference type="SMART" id="SM01409">
    <property type="entry name" value="RNA_pol_Rpb6"/>
    <property type="match status" value="1"/>
</dbReference>
<feature type="compositionally biased region" description="Polar residues" evidence="12">
    <location>
        <begin position="90"/>
        <end position="99"/>
    </location>
</feature>
<gene>
    <name evidence="11 13" type="primary">rpoZ</name>
    <name evidence="13" type="ORF">ACFQHW_10480</name>
</gene>
<comment type="caution">
    <text evidence="13">The sequence shown here is derived from an EMBL/GenBank/DDBJ whole genome shotgun (WGS) entry which is preliminary data.</text>
</comment>
<organism evidence="13 14">
    <name type="scientific">Lapidilactobacillus achengensis</name>
    <dbReference type="NCBI Taxonomy" id="2486000"/>
    <lineage>
        <taxon>Bacteria</taxon>
        <taxon>Bacillati</taxon>
        <taxon>Bacillota</taxon>
        <taxon>Bacilli</taxon>
        <taxon>Lactobacillales</taxon>
        <taxon>Lactobacillaceae</taxon>
        <taxon>Lapidilactobacillus</taxon>
    </lineage>
</organism>
<dbReference type="Gene3D" id="3.90.940.10">
    <property type="match status" value="1"/>
</dbReference>
<evidence type="ECO:0000256" key="3">
    <source>
        <dbReference type="ARBA" id="ARBA00013725"/>
    </source>
</evidence>
<dbReference type="PANTHER" id="PTHR34476">
    <property type="entry name" value="DNA-DIRECTED RNA POLYMERASE SUBUNIT OMEGA"/>
    <property type="match status" value="1"/>
</dbReference>
<evidence type="ECO:0000256" key="5">
    <source>
        <dbReference type="ARBA" id="ARBA00022679"/>
    </source>
</evidence>
<evidence type="ECO:0000256" key="9">
    <source>
        <dbReference type="ARBA" id="ARBA00029924"/>
    </source>
</evidence>
<accession>A0ABW1USH5</accession>
<dbReference type="Pfam" id="PF01192">
    <property type="entry name" value="RNA_pol_Rpb6"/>
    <property type="match status" value="1"/>
</dbReference>
<keyword evidence="7 11" id="KW-0804">Transcription</keyword>
<reference evidence="14" key="1">
    <citation type="journal article" date="2019" name="Int. J. Syst. Evol. Microbiol.">
        <title>The Global Catalogue of Microorganisms (GCM) 10K type strain sequencing project: providing services to taxonomists for standard genome sequencing and annotation.</title>
        <authorList>
            <consortium name="The Broad Institute Genomics Platform"/>
            <consortium name="The Broad Institute Genome Sequencing Center for Infectious Disease"/>
            <person name="Wu L."/>
            <person name="Ma J."/>
        </authorList>
    </citation>
    <scope>NUCLEOTIDE SEQUENCE [LARGE SCALE GENOMIC DNA]</scope>
    <source>
        <strain evidence="14">CCM 8897</strain>
    </source>
</reference>
<feature type="compositionally biased region" description="Acidic residues" evidence="12">
    <location>
        <begin position="73"/>
        <end position="83"/>
    </location>
</feature>
<keyword evidence="14" id="KW-1185">Reference proteome</keyword>